<keyword evidence="3" id="KW-1185">Reference proteome</keyword>
<feature type="compositionally biased region" description="Low complexity" evidence="1">
    <location>
        <begin position="172"/>
        <end position="211"/>
    </location>
</feature>
<organism evidence="2 3">
    <name type="scientific">Brunnivagina elsteri CCALA 953</name>
    <dbReference type="NCBI Taxonomy" id="987040"/>
    <lineage>
        <taxon>Bacteria</taxon>
        <taxon>Bacillati</taxon>
        <taxon>Cyanobacteriota</taxon>
        <taxon>Cyanophyceae</taxon>
        <taxon>Nostocales</taxon>
        <taxon>Calotrichaceae</taxon>
        <taxon>Brunnivagina</taxon>
    </lineage>
</organism>
<gene>
    <name evidence="2" type="ORF">CK510_12500</name>
</gene>
<dbReference type="AlphaFoldDB" id="A0A2A2TIY5"/>
<dbReference type="Proteomes" id="UP000218238">
    <property type="component" value="Unassembled WGS sequence"/>
</dbReference>
<dbReference type="EMBL" id="NTFS01000118">
    <property type="protein sequence ID" value="PAX54305.1"/>
    <property type="molecule type" value="Genomic_DNA"/>
</dbReference>
<name>A0A2A2TIY5_9CYAN</name>
<feature type="region of interest" description="Disordered" evidence="1">
    <location>
        <begin position="76"/>
        <end position="212"/>
    </location>
</feature>
<protein>
    <submittedName>
        <fullName evidence="2">Uncharacterized protein</fullName>
    </submittedName>
</protein>
<accession>A0A2A2TIY5</accession>
<feature type="compositionally biased region" description="Pro residues" evidence="1">
    <location>
        <begin position="85"/>
        <end position="110"/>
    </location>
</feature>
<evidence type="ECO:0000256" key="1">
    <source>
        <dbReference type="SAM" id="MobiDB-lite"/>
    </source>
</evidence>
<comment type="caution">
    <text evidence="2">The sequence shown here is derived from an EMBL/GenBank/DDBJ whole genome shotgun (WGS) entry which is preliminary data.</text>
</comment>
<sequence>MLLIALFLLLNKKEQLNKAKELDASTNSFTNTSGGQSSELFSEDRTLIKQRLPIISTNPESDRTFITKLPGLPPSITAQTRENLPPIPLPVPSPSRLPLPPAPTSVPIPSVPSLSTLPTKKNPIKKDTSLPTQKKIIPATYVSPKVNSVNTKKDRTNSPQKSQNTISKPVDSKTPQPKVSPSPTTKPTVTPTTKPTTKPTTTPTATPTTTPVEEKLLDDIFVKLKTEIEFTEDSNFSGWEKFAGSIPGLKKTIGTVAKKNPLELALILKKQLETKGFQVSQINTYADGFVYEVKKAKFTEYITLTPDVEKKGTIIVTWINPPTDSI</sequence>
<reference evidence="2 3" key="1">
    <citation type="submission" date="2017-08" db="EMBL/GenBank/DDBJ databases">
        <title>Draft genome sequence of filamentous cyanobacterium Calothrix elsteri CCALA 953.</title>
        <authorList>
            <person name="Gagunashvili A.N."/>
            <person name="Elster J."/>
            <person name="Andresson O.S."/>
        </authorList>
    </citation>
    <scope>NUCLEOTIDE SEQUENCE [LARGE SCALE GENOMIC DNA]</scope>
    <source>
        <strain evidence="2 3">CCALA 953</strain>
    </source>
</reference>
<feature type="compositionally biased region" description="Polar residues" evidence="1">
    <location>
        <begin position="157"/>
        <end position="167"/>
    </location>
</feature>
<evidence type="ECO:0000313" key="3">
    <source>
        <dbReference type="Proteomes" id="UP000218238"/>
    </source>
</evidence>
<proteinExistence type="predicted"/>
<dbReference type="PRINTS" id="PR01217">
    <property type="entry name" value="PRICHEXTENSN"/>
</dbReference>
<evidence type="ECO:0000313" key="2">
    <source>
        <dbReference type="EMBL" id="PAX54305.1"/>
    </source>
</evidence>